<reference evidence="1" key="1">
    <citation type="submission" date="2017-05" db="UniProtKB">
        <authorList>
            <consortium name="EnsemblMetazoa"/>
        </authorList>
    </citation>
    <scope>IDENTIFICATION</scope>
</reference>
<dbReference type="EnsemblMetazoa" id="Aqu2.1.10601_001">
    <property type="protein sequence ID" value="Aqu2.1.10601_001"/>
    <property type="gene ID" value="Aqu2.1.10601"/>
</dbReference>
<dbReference type="InParanoid" id="A0A1X7T7S6"/>
<proteinExistence type="predicted"/>
<accession>A0A1X7T7S6</accession>
<name>A0A1X7T7S6_AMPQE</name>
<organism evidence="1">
    <name type="scientific">Amphimedon queenslandica</name>
    <name type="common">Sponge</name>
    <dbReference type="NCBI Taxonomy" id="400682"/>
    <lineage>
        <taxon>Eukaryota</taxon>
        <taxon>Metazoa</taxon>
        <taxon>Porifera</taxon>
        <taxon>Demospongiae</taxon>
        <taxon>Heteroscleromorpha</taxon>
        <taxon>Haplosclerida</taxon>
        <taxon>Niphatidae</taxon>
        <taxon>Amphimedon</taxon>
    </lineage>
</organism>
<sequence length="58" mass="6922">MKEALRKLKEINLLNGNVVQFTNRLKMLYKQLEIPLVKCLKKQMIKILKAFQHIQLEV</sequence>
<evidence type="ECO:0000313" key="1">
    <source>
        <dbReference type="EnsemblMetazoa" id="Aqu2.1.10601_001"/>
    </source>
</evidence>
<dbReference type="AlphaFoldDB" id="A0A1X7T7S6"/>
<protein>
    <submittedName>
        <fullName evidence="1">Uncharacterized protein</fullName>
    </submittedName>
</protein>